<dbReference type="InterPro" id="IPR019819">
    <property type="entry name" value="Carboxylesterase_B_CS"/>
</dbReference>
<organism evidence="5 6">
    <name type="scientific">Agrocybe pediades</name>
    <dbReference type="NCBI Taxonomy" id="84607"/>
    <lineage>
        <taxon>Eukaryota</taxon>
        <taxon>Fungi</taxon>
        <taxon>Dikarya</taxon>
        <taxon>Basidiomycota</taxon>
        <taxon>Agaricomycotina</taxon>
        <taxon>Agaricomycetes</taxon>
        <taxon>Agaricomycetidae</taxon>
        <taxon>Agaricales</taxon>
        <taxon>Agaricineae</taxon>
        <taxon>Strophariaceae</taxon>
        <taxon>Agrocybe</taxon>
    </lineage>
</organism>
<dbReference type="GO" id="GO:0016787">
    <property type="term" value="F:hydrolase activity"/>
    <property type="evidence" value="ECO:0007669"/>
    <property type="project" value="UniProtKB-KW"/>
</dbReference>
<reference evidence="5 6" key="1">
    <citation type="submission" date="2019-12" db="EMBL/GenBank/DDBJ databases">
        <authorList>
            <person name="Floudas D."/>
            <person name="Bentzer J."/>
            <person name="Ahren D."/>
            <person name="Johansson T."/>
            <person name="Persson P."/>
            <person name="Tunlid A."/>
        </authorList>
    </citation>
    <scope>NUCLEOTIDE SEQUENCE [LARGE SCALE GENOMIC DNA]</scope>
    <source>
        <strain evidence="5 6">CBS 102.39</strain>
    </source>
</reference>
<dbReference type="SUPFAM" id="SSF53474">
    <property type="entry name" value="alpha/beta-Hydrolases"/>
    <property type="match status" value="1"/>
</dbReference>
<dbReference type="AlphaFoldDB" id="A0A8H4VK68"/>
<evidence type="ECO:0000256" key="2">
    <source>
        <dbReference type="ARBA" id="ARBA00022801"/>
    </source>
</evidence>
<evidence type="ECO:0000256" key="1">
    <source>
        <dbReference type="ARBA" id="ARBA00005964"/>
    </source>
</evidence>
<dbReference type="InterPro" id="IPR050309">
    <property type="entry name" value="Type-B_Carboxylest/Lipase"/>
</dbReference>
<evidence type="ECO:0000313" key="5">
    <source>
        <dbReference type="EMBL" id="KAF4613886.1"/>
    </source>
</evidence>
<dbReference type="InterPro" id="IPR029058">
    <property type="entry name" value="AB_hydrolase_fold"/>
</dbReference>
<dbReference type="Pfam" id="PF00135">
    <property type="entry name" value="COesterase"/>
    <property type="match status" value="1"/>
</dbReference>
<keyword evidence="2 3" id="KW-0378">Hydrolase</keyword>
<dbReference type="Proteomes" id="UP000521872">
    <property type="component" value="Unassembled WGS sequence"/>
</dbReference>
<proteinExistence type="inferred from homology"/>
<dbReference type="PANTHER" id="PTHR11559">
    <property type="entry name" value="CARBOXYLESTERASE"/>
    <property type="match status" value="1"/>
</dbReference>
<dbReference type="InterPro" id="IPR002018">
    <property type="entry name" value="CarbesteraseB"/>
</dbReference>
<gene>
    <name evidence="5" type="ORF">D9613_008154</name>
</gene>
<name>A0A8H4VK68_9AGAR</name>
<comment type="similarity">
    <text evidence="1 3">Belongs to the type-B carboxylesterase/lipase family.</text>
</comment>
<dbReference type="EMBL" id="JAACJL010000045">
    <property type="protein sequence ID" value="KAF4613886.1"/>
    <property type="molecule type" value="Genomic_DNA"/>
</dbReference>
<dbReference type="PROSITE" id="PS00122">
    <property type="entry name" value="CARBOXYLESTERASE_B_1"/>
    <property type="match status" value="1"/>
</dbReference>
<accession>A0A8H4VK68</accession>
<dbReference type="PROSITE" id="PS00941">
    <property type="entry name" value="CARBOXYLESTERASE_B_2"/>
    <property type="match status" value="1"/>
</dbReference>
<keyword evidence="6" id="KW-1185">Reference proteome</keyword>
<evidence type="ECO:0000256" key="3">
    <source>
        <dbReference type="RuleBase" id="RU361235"/>
    </source>
</evidence>
<feature type="domain" description="Carboxylesterase type B" evidence="4">
    <location>
        <begin position="60"/>
        <end position="539"/>
    </location>
</feature>
<dbReference type="InterPro" id="IPR019826">
    <property type="entry name" value="Carboxylesterase_B_AS"/>
</dbReference>
<dbReference type="Gene3D" id="3.40.50.1820">
    <property type="entry name" value="alpha/beta hydrolase"/>
    <property type="match status" value="1"/>
</dbReference>
<sequence>MSTLLVFDAGRLNIRILYLTLSTPRIYCIARMKSFSACLWVLAVSVAFLVQTSASPVASAPVVNLGYAQYQGAIIQDKVTNATHTQFLGIRYAAPPTGSLRFRAPALPAVTAGVQQATSSPPSCMQGSGGLSPTTPFRAGHLQSRTEQDVGPSEDCLFLNVFLPGTLDQRKTLPVVVYIHGGGYIEGAADTGAGNDLIRESGEGVVSVFIQYRLGLFGFLPGRKVKEGGSLNAGLLDQQLALKWVQQHIWQFGGDRAKVTIWGTSAGAGSVLQHVVANGGFTFPPLFRAAMTSSTFLPSQYKYNDRIPELVYSEAVSHTNCSSATNTLDCLRSVDVNTLQAANGKISQGGFFGTFVFVPVVDGTFITDRPTQLLQHRRINGKILYSVTNAFEGVIFVDQSTANTVQVADYVTQLFPNISPGQAKAAAAKYAGLGTNIDQVNGIMGEAIFICPTYYLLRAFGGKAFKGEFAIPLGHHGQDIAYYFTNGVAPPFANPSFDTAFADSFMDFTMHLNPNDKHDPANITPLWQMWQGSNEMLFNKTDGGDAVVQPIKTSTALLDRCNFWQSVAENTAQ</sequence>
<comment type="caution">
    <text evidence="5">The sequence shown here is derived from an EMBL/GenBank/DDBJ whole genome shotgun (WGS) entry which is preliminary data.</text>
</comment>
<evidence type="ECO:0000259" key="4">
    <source>
        <dbReference type="Pfam" id="PF00135"/>
    </source>
</evidence>
<dbReference type="EC" id="3.1.1.-" evidence="3"/>
<evidence type="ECO:0000313" key="6">
    <source>
        <dbReference type="Proteomes" id="UP000521872"/>
    </source>
</evidence>
<protein>
    <recommendedName>
        <fullName evidence="3">Carboxylic ester hydrolase</fullName>
        <ecNumber evidence="3">3.1.1.-</ecNumber>
    </recommendedName>
</protein>